<dbReference type="GO" id="GO:0003700">
    <property type="term" value="F:DNA-binding transcription factor activity"/>
    <property type="evidence" value="ECO:0007669"/>
    <property type="project" value="InterPro"/>
</dbReference>
<comment type="caution">
    <text evidence="1">The sequence shown here is derived from an EMBL/GenBank/DDBJ whole genome shotgun (WGS) entry which is preliminary data.</text>
</comment>
<proteinExistence type="predicted"/>
<dbReference type="InterPro" id="IPR023278">
    <property type="entry name" value="Ethylene_insens-like_DNA-bd"/>
</dbReference>
<accession>A0A9K3IIR5</accession>
<gene>
    <name evidence="1" type="ORF">HanXRQr2_Chr07g0283051</name>
</gene>
<evidence type="ECO:0000313" key="2">
    <source>
        <dbReference type="Proteomes" id="UP000215914"/>
    </source>
</evidence>
<dbReference type="EMBL" id="MNCJ02000322">
    <property type="protein sequence ID" value="KAF5797643.1"/>
    <property type="molecule type" value="Genomic_DNA"/>
</dbReference>
<keyword evidence="2" id="KW-1185">Reference proteome</keyword>
<reference evidence="1" key="1">
    <citation type="journal article" date="2017" name="Nature">
        <title>The sunflower genome provides insights into oil metabolism, flowering and Asterid evolution.</title>
        <authorList>
            <person name="Badouin H."/>
            <person name="Gouzy J."/>
            <person name="Grassa C.J."/>
            <person name="Murat F."/>
            <person name="Staton S.E."/>
            <person name="Cottret L."/>
            <person name="Lelandais-Briere C."/>
            <person name="Owens G.L."/>
            <person name="Carrere S."/>
            <person name="Mayjonade B."/>
            <person name="Legrand L."/>
            <person name="Gill N."/>
            <person name="Kane N.C."/>
            <person name="Bowers J.E."/>
            <person name="Hubner S."/>
            <person name="Bellec A."/>
            <person name="Berard A."/>
            <person name="Berges H."/>
            <person name="Blanchet N."/>
            <person name="Boniface M.C."/>
            <person name="Brunel D."/>
            <person name="Catrice O."/>
            <person name="Chaidir N."/>
            <person name="Claudel C."/>
            <person name="Donnadieu C."/>
            <person name="Faraut T."/>
            <person name="Fievet G."/>
            <person name="Helmstetter N."/>
            <person name="King M."/>
            <person name="Knapp S.J."/>
            <person name="Lai Z."/>
            <person name="Le Paslier M.C."/>
            <person name="Lippi Y."/>
            <person name="Lorenzon L."/>
            <person name="Mandel J.R."/>
            <person name="Marage G."/>
            <person name="Marchand G."/>
            <person name="Marquand E."/>
            <person name="Bret-Mestries E."/>
            <person name="Morien E."/>
            <person name="Nambeesan S."/>
            <person name="Nguyen T."/>
            <person name="Pegot-Espagnet P."/>
            <person name="Pouilly N."/>
            <person name="Raftis F."/>
            <person name="Sallet E."/>
            <person name="Schiex T."/>
            <person name="Thomas J."/>
            <person name="Vandecasteele C."/>
            <person name="Vares D."/>
            <person name="Vear F."/>
            <person name="Vautrin S."/>
            <person name="Crespi M."/>
            <person name="Mangin B."/>
            <person name="Burke J.M."/>
            <person name="Salse J."/>
            <person name="Munos S."/>
            <person name="Vincourt P."/>
            <person name="Rieseberg L.H."/>
            <person name="Langlade N.B."/>
        </authorList>
    </citation>
    <scope>NUCLEOTIDE SEQUENCE</scope>
    <source>
        <tissue evidence="1">Leaves</tissue>
    </source>
</reference>
<evidence type="ECO:0000313" key="1">
    <source>
        <dbReference type="EMBL" id="KAF5797643.1"/>
    </source>
</evidence>
<dbReference type="Gene3D" id="1.10.3180.10">
    <property type="entry name" value="DNA-binding domain of EIN3-like"/>
    <property type="match status" value="1"/>
</dbReference>
<dbReference type="AlphaFoldDB" id="A0A9K3IIR5"/>
<reference evidence="1" key="2">
    <citation type="submission" date="2020-06" db="EMBL/GenBank/DDBJ databases">
        <title>Helianthus annuus Genome sequencing and assembly Release 2.</title>
        <authorList>
            <person name="Gouzy J."/>
            <person name="Langlade N."/>
            <person name="Munos S."/>
        </authorList>
    </citation>
    <scope>NUCLEOTIDE SEQUENCE</scope>
    <source>
        <tissue evidence="1">Leaves</tissue>
    </source>
</reference>
<dbReference type="SUPFAM" id="SSF116768">
    <property type="entry name" value="DNA-binding domain of EIN3-like"/>
    <property type="match status" value="1"/>
</dbReference>
<organism evidence="1 2">
    <name type="scientific">Helianthus annuus</name>
    <name type="common">Common sunflower</name>
    <dbReference type="NCBI Taxonomy" id="4232"/>
    <lineage>
        <taxon>Eukaryota</taxon>
        <taxon>Viridiplantae</taxon>
        <taxon>Streptophyta</taxon>
        <taxon>Embryophyta</taxon>
        <taxon>Tracheophyta</taxon>
        <taxon>Spermatophyta</taxon>
        <taxon>Magnoliopsida</taxon>
        <taxon>eudicotyledons</taxon>
        <taxon>Gunneridae</taxon>
        <taxon>Pentapetalae</taxon>
        <taxon>asterids</taxon>
        <taxon>campanulids</taxon>
        <taxon>Asterales</taxon>
        <taxon>Asteraceae</taxon>
        <taxon>Asteroideae</taxon>
        <taxon>Heliantheae alliance</taxon>
        <taxon>Heliantheae</taxon>
        <taxon>Helianthus</taxon>
    </lineage>
</organism>
<protein>
    <submittedName>
        <fullName evidence="1">Transcription factor EIL family</fullName>
    </submittedName>
</protein>
<dbReference type="GO" id="GO:0005634">
    <property type="term" value="C:nucleus"/>
    <property type="evidence" value="ECO:0007669"/>
    <property type="project" value="InterPro"/>
</dbReference>
<dbReference type="Gramene" id="mRNA:HanXRQr2_Chr07g0283051">
    <property type="protein sequence ID" value="CDS:HanXRQr2_Chr07g0283051.1"/>
    <property type="gene ID" value="HanXRQr2_Chr07g0283051"/>
</dbReference>
<name>A0A9K3IIR5_HELAN</name>
<sequence>MTNCMRQCYLTSNQKTKLNRQIEHYIPKFVSPNLHHSSNATQLFIHQYVVFFMSSTTLCLQDKMTAKESATWLAMINQEKVLK</sequence>
<dbReference type="Proteomes" id="UP000215914">
    <property type="component" value="Unassembled WGS sequence"/>
</dbReference>